<dbReference type="AlphaFoldDB" id="A0A667WLJ6"/>
<sequence>MTYNYNRPVRSRSLLRCVLVACVSCVSCGSPARTVAEPDAHILNQTSHKMHCSYFELLADRLHAQLEEIMHFESPLHHLLTFSSRLISS</sequence>
<evidence type="ECO:0008006" key="4">
    <source>
        <dbReference type="Google" id="ProtNLM"/>
    </source>
</evidence>
<accession>A0A667WLJ6</accession>
<evidence type="ECO:0000313" key="3">
    <source>
        <dbReference type="Proteomes" id="UP000472263"/>
    </source>
</evidence>
<protein>
    <recommendedName>
        <fullName evidence="4">Secreted protein</fullName>
    </recommendedName>
</protein>
<keyword evidence="1" id="KW-0732">Signal</keyword>
<feature type="chain" id="PRO_5025654627" description="Secreted protein" evidence="1">
    <location>
        <begin position="29"/>
        <end position="89"/>
    </location>
</feature>
<proteinExistence type="predicted"/>
<name>A0A667WLJ6_9TELE</name>
<dbReference type="InParanoid" id="A0A667WLJ6"/>
<reference evidence="2" key="2">
    <citation type="submission" date="2025-08" db="UniProtKB">
        <authorList>
            <consortium name="Ensembl"/>
        </authorList>
    </citation>
    <scope>IDENTIFICATION</scope>
</reference>
<reference evidence="2" key="3">
    <citation type="submission" date="2025-09" db="UniProtKB">
        <authorList>
            <consortium name="Ensembl"/>
        </authorList>
    </citation>
    <scope>IDENTIFICATION</scope>
</reference>
<evidence type="ECO:0000256" key="1">
    <source>
        <dbReference type="SAM" id="SignalP"/>
    </source>
</evidence>
<dbReference type="Proteomes" id="UP000472263">
    <property type="component" value="Chromosome 9"/>
</dbReference>
<evidence type="ECO:0000313" key="2">
    <source>
        <dbReference type="Ensembl" id="ENSMMDP00005001359.1"/>
    </source>
</evidence>
<dbReference type="Ensembl" id="ENSMMDT00005001385.1">
    <property type="protein sequence ID" value="ENSMMDP00005001359.1"/>
    <property type="gene ID" value="ENSMMDG00005000780.1"/>
</dbReference>
<organism evidence="2 3">
    <name type="scientific">Myripristis murdjan</name>
    <name type="common">pinecone soldierfish</name>
    <dbReference type="NCBI Taxonomy" id="586833"/>
    <lineage>
        <taxon>Eukaryota</taxon>
        <taxon>Metazoa</taxon>
        <taxon>Chordata</taxon>
        <taxon>Craniata</taxon>
        <taxon>Vertebrata</taxon>
        <taxon>Euteleostomi</taxon>
        <taxon>Actinopterygii</taxon>
        <taxon>Neopterygii</taxon>
        <taxon>Teleostei</taxon>
        <taxon>Neoteleostei</taxon>
        <taxon>Acanthomorphata</taxon>
        <taxon>Holocentriformes</taxon>
        <taxon>Holocentridae</taxon>
        <taxon>Myripristis</taxon>
    </lineage>
</organism>
<feature type="signal peptide" evidence="1">
    <location>
        <begin position="1"/>
        <end position="28"/>
    </location>
</feature>
<keyword evidence="3" id="KW-1185">Reference proteome</keyword>
<reference evidence="2" key="1">
    <citation type="submission" date="2019-06" db="EMBL/GenBank/DDBJ databases">
        <authorList>
            <consortium name="Wellcome Sanger Institute Data Sharing"/>
        </authorList>
    </citation>
    <scope>NUCLEOTIDE SEQUENCE [LARGE SCALE GENOMIC DNA]</scope>
</reference>